<organism evidence="1 2">
    <name type="scientific">Phormidesmis priestleyi Ana</name>
    <dbReference type="NCBI Taxonomy" id="1666911"/>
    <lineage>
        <taxon>Bacteria</taxon>
        <taxon>Bacillati</taxon>
        <taxon>Cyanobacteriota</taxon>
        <taxon>Cyanophyceae</taxon>
        <taxon>Leptolyngbyales</taxon>
        <taxon>Leptolyngbyaceae</taxon>
        <taxon>Phormidesmis</taxon>
    </lineage>
</organism>
<protein>
    <submittedName>
        <fullName evidence="1">Helix-turn-helix protein</fullName>
    </submittedName>
</protein>
<accession>A0A0P7YQR3</accession>
<dbReference type="InterPro" id="IPR001387">
    <property type="entry name" value="Cro/C1-type_HTH"/>
</dbReference>
<comment type="caution">
    <text evidence="1">The sequence shown here is derived from an EMBL/GenBank/DDBJ whole genome shotgun (WGS) entry which is preliminary data.</text>
</comment>
<name>A0A0P7YQR3_9CYAN</name>
<sequence length="118" mass="13014">MKLFCHAFETTLKEFDNKGLYLAEKAGVSTGIISHFRNDAHAITTDSLEKLLAVLPDEAFALWLSQVTHNRHLEEFVESPIALNSFVHKLDNQGAAALLGAIADRLRESPPLKSSAKN</sequence>
<evidence type="ECO:0000313" key="1">
    <source>
        <dbReference type="EMBL" id="KPQ32856.1"/>
    </source>
</evidence>
<gene>
    <name evidence="1" type="ORF">HLUCCA11_20320</name>
</gene>
<dbReference type="EMBL" id="LJZR01000044">
    <property type="protein sequence ID" value="KPQ32856.1"/>
    <property type="molecule type" value="Genomic_DNA"/>
</dbReference>
<dbReference type="Proteomes" id="UP000050465">
    <property type="component" value="Unassembled WGS sequence"/>
</dbReference>
<reference evidence="1 2" key="1">
    <citation type="submission" date="2015-09" db="EMBL/GenBank/DDBJ databases">
        <title>Identification and resolution of microdiversity through metagenomic sequencing of parallel consortia.</title>
        <authorList>
            <person name="Nelson W.C."/>
            <person name="Romine M.F."/>
            <person name="Lindemann S.R."/>
        </authorList>
    </citation>
    <scope>NUCLEOTIDE SEQUENCE [LARGE SCALE GENOMIC DNA]</scope>
    <source>
        <strain evidence="1">Ana</strain>
    </source>
</reference>
<proteinExistence type="predicted"/>
<evidence type="ECO:0000313" key="2">
    <source>
        <dbReference type="Proteomes" id="UP000050465"/>
    </source>
</evidence>
<dbReference type="STRING" id="1666911.HLUCCA11_20320"/>
<dbReference type="CDD" id="cd00093">
    <property type="entry name" value="HTH_XRE"/>
    <property type="match status" value="1"/>
</dbReference>
<dbReference type="AlphaFoldDB" id="A0A0P7YQR3"/>